<proteinExistence type="predicted"/>
<protein>
    <submittedName>
        <fullName evidence="1">Uncharacterized protein</fullName>
    </submittedName>
</protein>
<dbReference type="Proteomes" id="UP001189429">
    <property type="component" value="Unassembled WGS sequence"/>
</dbReference>
<comment type="caution">
    <text evidence="1">The sequence shown here is derived from an EMBL/GenBank/DDBJ whole genome shotgun (WGS) entry which is preliminary data.</text>
</comment>
<evidence type="ECO:0000313" key="1">
    <source>
        <dbReference type="EMBL" id="CAK0806759.1"/>
    </source>
</evidence>
<accession>A0ABN9QL00</accession>
<evidence type="ECO:0000313" key="2">
    <source>
        <dbReference type="Proteomes" id="UP001189429"/>
    </source>
</evidence>
<dbReference type="EMBL" id="CAUYUJ010003780">
    <property type="protein sequence ID" value="CAK0806759.1"/>
    <property type="molecule type" value="Genomic_DNA"/>
</dbReference>
<sequence length="123" mass="13411">MSCAGQAAALVRARRAEMACTRRGARPRDEGRAVALSDHWAIDNMNGGRFPMTGGGLRLLTACCEPAPMFSARTMHLHSFISECFSPGQDHVTLTSRSSGSSLQEKASTDLRGRLSTEYYCKR</sequence>
<gene>
    <name evidence="1" type="ORF">PCOR1329_LOCUS12869</name>
</gene>
<reference evidence="1" key="1">
    <citation type="submission" date="2023-10" db="EMBL/GenBank/DDBJ databases">
        <authorList>
            <person name="Chen Y."/>
            <person name="Shah S."/>
            <person name="Dougan E. K."/>
            <person name="Thang M."/>
            <person name="Chan C."/>
        </authorList>
    </citation>
    <scope>NUCLEOTIDE SEQUENCE [LARGE SCALE GENOMIC DNA]</scope>
</reference>
<organism evidence="1 2">
    <name type="scientific">Prorocentrum cordatum</name>
    <dbReference type="NCBI Taxonomy" id="2364126"/>
    <lineage>
        <taxon>Eukaryota</taxon>
        <taxon>Sar</taxon>
        <taxon>Alveolata</taxon>
        <taxon>Dinophyceae</taxon>
        <taxon>Prorocentrales</taxon>
        <taxon>Prorocentraceae</taxon>
        <taxon>Prorocentrum</taxon>
    </lineage>
</organism>
<name>A0ABN9QL00_9DINO</name>
<keyword evidence="2" id="KW-1185">Reference proteome</keyword>